<proteinExistence type="predicted"/>
<dbReference type="GO" id="GO:0016036">
    <property type="term" value="P:cellular response to phosphate starvation"/>
    <property type="evidence" value="ECO:0007669"/>
    <property type="project" value="TreeGrafter"/>
</dbReference>
<dbReference type="OrthoDB" id="5385971at2"/>
<dbReference type="Gene3D" id="3.30.450.20">
    <property type="entry name" value="PAS domain"/>
    <property type="match status" value="2"/>
</dbReference>
<feature type="transmembrane region" description="Helical" evidence="9">
    <location>
        <begin position="388"/>
        <end position="404"/>
    </location>
</feature>
<dbReference type="InterPro" id="IPR035965">
    <property type="entry name" value="PAS-like_dom_sf"/>
</dbReference>
<dbReference type="PROSITE" id="PS50112">
    <property type="entry name" value="PAS"/>
    <property type="match status" value="1"/>
</dbReference>
<dbReference type="GO" id="GO:0006355">
    <property type="term" value="P:regulation of DNA-templated transcription"/>
    <property type="evidence" value="ECO:0007669"/>
    <property type="project" value="InterPro"/>
</dbReference>
<protein>
    <recommendedName>
        <fullName evidence="2">histidine kinase</fullName>
        <ecNumber evidence="2">2.7.13.3</ecNumber>
    </recommendedName>
</protein>
<dbReference type="STRING" id="338963.Pcar_0053"/>
<dbReference type="InterPro" id="IPR003661">
    <property type="entry name" value="HisK_dim/P_dom"/>
</dbReference>
<dbReference type="SMART" id="SM00387">
    <property type="entry name" value="HATPase_c"/>
    <property type="match status" value="1"/>
</dbReference>
<organism evidence="12 13">
    <name type="scientific">Syntrophotalea carbinolica (strain DSM 2380 / NBRC 103641 / GraBd1)</name>
    <name type="common">Pelobacter carbinolicus</name>
    <dbReference type="NCBI Taxonomy" id="338963"/>
    <lineage>
        <taxon>Bacteria</taxon>
        <taxon>Pseudomonadati</taxon>
        <taxon>Thermodesulfobacteriota</taxon>
        <taxon>Desulfuromonadia</taxon>
        <taxon>Desulfuromonadales</taxon>
        <taxon>Syntrophotaleaceae</taxon>
        <taxon>Syntrophotalea</taxon>
    </lineage>
</organism>
<keyword evidence="13" id="KW-1185">Reference proteome</keyword>
<dbReference type="InterPro" id="IPR036097">
    <property type="entry name" value="HisK_dim/P_sf"/>
</dbReference>
<dbReference type="EMBL" id="CP000142">
    <property type="protein sequence ID" value="ABA87316.1"/>
    <property type="molecule type" value="Genomic_DNA"/>
</dbReference>
<evidence type="ECO:0000256" key="1">
    <source>
        <dbReference type="ARBA" id="ARBA00000085"/>
    </source>
</evidence>
<dbReference type="PANTHER" id="PTHR45453">
    <property type="entry name" value="PHOSPHATE REGULON SENSOR PROTEIN PHOR"/>
    <property type="match status" value="1"/>
</dbReference>
<evidence type="ECO:0000256" key="4">
    <source>
        <dbReference type="ARBA" id="ARBA00022679"/>
    </source>
</evidence>
<feature type="transmembrane region" description="Helical" evidence="9">
    <location>
        <begin position="347"/>
        <end position="367"/>
    </location>
</feature>
<dbReference type="eggNOG" id="COG2984">
    <property type="taxonomic scope" value="Bacteria"/>
</dbReference>
<reference evidence="12 13" key="2">
    <citation type="journal article" date="2012" name="BMC Genomics">
        <title>The genome of Pelobacter carbinolicus reveals surprising metabolic capabilities and physiological features.</title>
        <authorList>
            <person name="Aklujkar M."/>
            <person name="Haveman S.A."/>
            <person name="Didonato R.Jr."/>
            <person name="Chertkov O."/>
            <person name="Han C.S."/>
            <person name="Land M.L."/>
            <person name="Brown P."/>
            <person name="Lovley D.R."/>
        </authorList>
    </citation>
    <scope>NUCLEOTIDE SEQUENCE [LARGE SCALE GENOMIC DNA]</scope>
    <source>
        <strain evidence="13">DSM 2380 / NBRC 103641 / GraBd1</strain>
    </source>
</reference>
<evidence type="ECO:0000259" key="10">
    <source>
        <dbReference type="PROSITE" id="PS50109"/>
    </source>
</evidence>
<dbReference type="FunFam" id="1.10.287.130:FF:000001">
    <property type="entry name" value="Two-component sensor histidine kinase"/>
    <property type="match status" value="1"/>
</dbReference>
<evidence type="ECO:0000256" key="9">
    <source>
        <dbReference type="SAM" id="Phobius"/>
    </source>
</evidence>
<dbReference type="PROSITE" id="PS50109">
    <property type="entry name" value="HIS_KIN"/>
    <property type="match status" value="1"/>
</dbReference>
<dbReference type="FunFam" id="3.30.565.10:FF:000006">
    <property type="entry name" value="Sensor histidine kinase WalK"/>
    <property type="match status" value="1"/>
</dbReference>
<name>Q3A8H6_SYNC1</name>
<feature type="coiled-coil region" evidence="8">
    <location>
        <begin position="497"/>
        <end position="524"/>
    </location>
</feature>
<dbReference type="SUPFAM" id="SSF55874">
    <property type="entry name" value="ATPase domain of HSP90 chaperone/DNA topoisomerase II/histidine kinase"/>
    <property type="match status" value="1"/>
</dbReference>
<dbReference type="Proteomes" id="UP000002534">
    <property type="component" value="Chromosome"/>
</dbReference>
<keyword evidence="4" id="KW-0808">Transferase</keyword>
<dbReference type="SUPFAM" id="SSF55785">
    <property type="entry name" value="PYP-like sensor domain (PAS domain)"/>
    <property type="match status" value="2"/>
</dbReference>
<dbReference type="Pfam" id="PF02518">
    <property type="entry name" value="HATPase_c"/>
    <property type="match status" value="1"/>
</dbReference>
<dbReference type="CDD" id="cd00082">
    <property type="entry name" value="HisKA"/>
    <property type="match status" value="1"/>
</dbReference>
<dbReference type="eggNOG" id="COG5002">
    <property type="taxonomic scope" value="Bacteria"/>
</dbReference>
<dbReference type="SMART" id="SM00388">
    <property type="entry name" value="HisKA"/>
    <property type="match status" value="1"/>
</dbReference>
<evidence type="ECO:0000256" key="3">
    <source>
        <dbReference type="ARBA" id="ARBA00022553"/>
    </source>
</evidence>
<dbReference type="InterPro" id="IPR004358">
    <property type="entry name" value="Sig_transdc_His_kin-like_C"/>
</dbReference>
<dbReference type="AlphaFoldDB" id="Q3A8H6"/>
<dbReference type="GO" id="GO:0004721">
    <property type="term" value="F:phosphoprotein phosphatase activity"/>
    <property type="evidence" value="ECO:0007669"/>
    <property type="project" value="TreeGrafter"/>
</dbReference>
<dbReference type="GO" id="GO:0000155">
    <property type="term" value="F:phosphorelay sensor kinase activity"/>
    <property type="evidence" value="ECO:0007669"/>
    <property type="project" value="InterPro"/>
</dbReference>
<dbReference type="Pfam" id="PF00512">
    <property type="entry name" value="HisKA"/>
    <property type="match status" value="1"/>
</dbReference>
<dbReference type="InterPro" id="IPR005467">
    <property type="entry name" value="His_kinase_dom"/>
</dbReference>
<dbReference type="NCBIfam" id="TIGR00229">
    <property type="entry name" value="sensory_box"/>
    <property type="match status" value="1"/>
</dbReference>
<evidence type="ECO:0000259" key="11">
    <source>
        <dbReference type="PROSITE" id="PS50112"/>
    </source>
</evidence>
<dbReference type="InterPro" id="IPR013767">
    <property type="entry name" value="PAS_fold"/>
</dbReference>
<evidence type="ECO:0000256" key="6">
    <source>
        <dbReference type="ARBA" id="ARBA00023012"/>
    </source>
</evidence>
<dbReference type="PRINTS" id="PR00344">
    <property type="entry name" value="BCTRLSENSOR"/>
</dbReference>
<dbReference type="GO" id="GO:0005886">
    <property type="term" value="C:plasma membrane"/>
    <property type="evidence" value="ECO:0007669"/>
    <property type="project" value="TreeGrafter"/>
</dbReference>
<dbReference type="SUPFAM" id="SSF47384">
    <property type="entry name" value="Homodimeric domain of signal transducing histidine kinase"/>
    <property type="match status" value="1"/>
</dbReference>
<reference evidence="13" key="1">
    <citation type="submission" date="2005-10" db="EMBL/GenBank/DDBJ databases">
        <title>Complete sequence of Pelobacter carbinolicus DSM 2380.</title>
        <authorList>
            <person name="Copeland A."/>
            <person name="Lucas S."/>
            <person name="Lapidus A."/>
            <person name="Barry K."/>
            <person name="Detter J.C."/>
            <person name="Glavina T."/>
            <person name="Hammon N."/>
            <person name="Israni S."/>
            <person name="Pitluck S."/>
            <person name="Chertkov O."/>
            <person name="Schmutz J."/>
            <person name="Larimer F."/>
            <person name="Land M."/>
            <person name="Kyrpides N."/>
            <person name="Ivanova N."/>
            <person name="Richardson P."/>
        </authorList>
    </citation>
    <scope>NUCLEOTIDE SEQUENCE [LARGE SCALE GENOMIC DNA]</scope>
    <source>
        <strain evidence="13">DSM 2380 / NBRC 103641 / GraBd1</strain>
    </source>
</reference>
<evidence type="ECO:0000313" key="12">
    <source>
        <dbReference type="EMBL" id="ABA87316.1"/>
    </source>
</evidence>
<feature type="domain" description="PAS" evidence="11">
    <location>
        <begin position="514"/>
        <end position="558"/>
    </location>
</feature>
<dbReference type="CDD" id="cd00130">
    <property type="entry name" value="PAS"/>
    <property type="match status" value="1"/>
</dbReference>
<dbReference type="SMART" id="SM00091">
    <property type="entry name" value="PAS"/>
    <property type="match status" value="2"/>
</dbReference>
<evidence type="ECO:0000256" key="8">
    <source>
        <dbReference type="SAM" id="Coils"/>
    </source>
</evidence>
<evidence type="ECO:0000256" key="7">
    <source>
        <dbReference type="ARBA" id="ARBA00023136"/>
    </source>
</evidence>
<gene>
    <name evidence="12" type="ordered locus">Pcar_0053</name>
</gene>
<keyword evidence="9" id="KW-1133">Transmembrane helix</keyword>
<dbReference type="KEGG" id="pca:Pcar_0053"/>
<keyword evidence="9" id="KW-0812">Transmembrane</keyword>
<dbReference type="HOGENOM" id="CLU_000445_89_20_7"/>
<dbReference type="Gene3D" id="3.40.50.2300">
    <property type="match status" value="2"/>
</dbReference>
<dbReference type="InterPro" id="IPR036890">
    <property type="entry name" value="HATPase_C_sf"/>
</dbReference>
<dbReference type="Gene3D" id="3.30.565.10">
    <property type="entry name" value="Histidine kinase-like ATPase, C-terminal domain"/>
    <property type="match status" value="1"/>
</dbReference>
<dbReference type="InterPro" id="IPR000014">
    <property type="entry name" value="PAS"/>
</dbReference>
<dbReference type="InterPro" id="IPR050351">
    <property type="entry name" value="BphY/WalK/GraS-like"/>
</dbReference>
<keyword evidence="7 9" id="KW-0472">Membrane</keyword>
<dbReference type="Gene3D" id="1.10.287.130">
    <property type="match status" value="1"/>
</dbReference>
<dbReference type="PANTHER" id="PTHR45453:SF1">
    <property type="entry name" value="PHOSPHATE REGULON SENSOR PROTEIN PHOR"/>
    <property type="match status" value="1"/>
</dbReference>
<keyword evidence="3" id="KW-0597">Phosphoprotein</keyword>
<comment type="catalytic activity">
    <reaction evidence="1">
        <text>ATP + protein L-histidine = ADP + protein N-phospho-L-histidine.</text>
        <dbReference type="EC" id="2.7.13.3"/>
    </reaction>
</comment>
<keyword evidence="5 12" id="KW-0418">Kinase</keyword>
<dbReference type="InterPro" id="IPR003594">
    <property type="entry name" value="HATPase_dom"/>
</dbReference>
<keyword evidence="8" id="KW-0175">Coiled coil</keyword>
<dbReference type="EC" id="2.7.13.3" evidence="2"/>
<feature type="domain" description="Histidine kinase" evidence="10">
    <location>
        <begin position="642"/>
        <end position="857"/>
    </location>
</feature>
<keyword evidence="6" id="KW-0902">Two-component regulatory system</keyword>
<evidence type="ECO:0000313" key="13">
    <source>
        <dbReference type="Proteomes" id="UP000002534"/>
    </source>
</evidence>
<evidence type="ECO:0000256" key="2">
    <source>
        <dbReference type="ARBA" id="ARBA00012438"/>
    </source>
</evidence>
<sequence>MRLITCSRLVVLLLSLTLLCCLLPASAWARQQRILFISSYHPGFPTFFEQIKGLSEVLAQDQTLLDIEFMDTKRFISKENLRNFRQSLAYKLSHTQAYDAVITGDDNALRFALAEQTGLFKHLPIVFLGVNDIDLALAQNDNPWVTGTVEKVSMRENLELMVKLHPQALSIVAIVDGTPSGQTDLQSFYRMQGNLPGVQLTHLSLADMSFEELGRRLSELGTDQPVILLSAYHDRDGRSLGFKDSLHFITSHLSAPLYHLYYHGMSDGIVGGKLVSHIEQGRIAAGMTREILHGTPVNRLPVRTDSLSRYIFDYRQLQHFDLPLSKLPADSTILHRPVPFYRKHHKAIFILASILAFGGGLAVLLLGHLRQRLEAEEALRKSEESFRNIINFSPMGVLLLHLYPNNQLILTGSNTAAKDILKVDLDALVGKTIEEAFPGLTKTCVPEQYRRVCTLGTPWHCQQIDYKEPPIHGSYEVHAFQTAPRRMACFFWNISERIQAEQAIKEALTNARQAREQLETILKSVSDGLLFTDLDNRIMLMSHSAEELLGVPLHDVFGLQVSQVIDNDTLLKRLQAVASDKQEETSVIINLPEPGTDKVQTVQASLAAVRSEEGLKRGVITLLRDISRERELDLMKTEFISTAAHELRTPLTSVIGFSEVMLQQGGLTEQQTEFLSIIHKKAEVLGKIVEDLLDLARVDTGQVIRLKKDWADVNGILARSVSDYRRVCQDHRFKTVLPDAPIEMLVDDRKLFQVMENLLSNAVKFSPVDSLIQVTCQLADNELYIAVSDQGIGMQPAQIDRMFDKFYRVDASNTAREGLGLGMAIVKSIVEAHNGRIWVTSKPNRGTTVTFTLPYTDNLESHPSPTA</sequence>
<evidence type="ECO:0000256" key="5">
    <source>
        <dbReference type="ARBA" id="ARBA00022777"/>
    </source>
</evidence>
<dbReference type="RefSeq" id="WP_011339700.1">
    <property type="nucleotide sequence ID" value="NC_007498.2"/>
</dbReference>
<dbReference type="Pfam" id="PF00989">
    <property type="entry name" value="PAS"/>
    <property type="match status" value="1"/>
</dbReference>
<accession>Q3A8H6</accession>